<dbReference type="PANTHER" id="PTHR34978:SF3">
    <property type="entry name" value="SLR0241 PROTEIN"/>
    <property type="match status" value="1"/>
</dbReference>
<proteinExistence type="predicted"/>
<gene>
    <name evidence="3" type="ORF">ACFPPD_15760</name>
</gene>
<organism evidence="3 4">
    <name type="scientific">Cohnella suwonensis</name>
    <dbReference type="NCBI Taxonomy" id="696072"/>
    <lineage>
        <taxon>Bacteria</taxon>
        <taxon>Bacillati</taxon>
        <taxon>Bacillota</taxon>
        <taxon>Bacilli</taxon>
        <taxon>Bacillales</taxon>
        <taxon>Paenibacillaceae</taxon>
        <taxon>Cohnella</taxon>
    </lineage>
</organism>
<keyword evidence="1" id="KW-0812">Transmembrane</keyword>
<accession>A0ABW0LWP7</accession>
<comment type="caution">
    <text evidence="3">The sequence shown here is derived from an EMBL/GenBank/DDBJ whole genome shotgun (WGS) entry which is preliminary data.</text>
</comment>
<feature type="transmembrane region" description="Helical" evidence="1">
    <location>
        <begin position="143"/>
        <end position="162"/>
    </location>
</feature>
<dbReference type="Pfam" id="PF05569">
    <property type="entry name" value="Peptidase_M56"/>
    <property type="match status" value="1"/>
</dbReference>
<feature type="transmembrane region" description="Helical" evidence="1">
    <location>
        <begin position="45"/>
        <end position="62"/>
    </location>
</feature>
<reference evidence="4" key="1">
    <citation type="journal article" date="2019" name="Int. J. Syst. Evol. Microbiol.">
        <title>The Global Catalogue of Microorganisms (GCM) 10K type strain sequencing project: providing services to taxonomists for standard genome sequencing and annotation.</title>
        <authorList>
            <consortium name="The Broad Institute Genomics Platform"/>
            <consortium name="The Broad Institute Genome Sequencing Center for Infectious Disease"/>
            <person name="Wu L."/>
            <person name="Ma J."/>
        </authorList>
    </citation>
    <scope>NUCLEOTIDE SEQUENCE [LARGE SCALE GENOMIC DNA]</scope>
    <source>
        <strain evidence="4">CCUG 57113</strain>
    </source>
</reference>
<feature type="transmembrane region" description="Helical" evidence="1">
    <location>
        <begin position="12"/>
        <end position="33"/>
    </location>
</feature>
<sequence length="687" mass="76956">MGHVLGSTSYAVFRWVLDTSLMAGMLVLMIVLIKWMFNTKLSLKLHYALWIVLIARLLLPYAPESSLSVFNLISVDTPHVIEPSQTDFFPSQNPPTEITDPSPSQGNSEIVNIGEKSERLASLPAPDVLSLQNFPNHMTLMDTVVIIWLFGALSIAIILYRMNHKFSSKIRKGKRINDATVLHIYEECKARLGVKAEIPLVETDAVTGPTLFGVFRAKLLMPMNSRELFQPDELNYIFVHELSHFRRKDIALNGLFSCLLVVHWFNPLLWYAFYRMREDQELACDSLALSFVDPEKINDYGHTIIRVLETYSKGYRSTSIAHFSSIKSQLKRRILMIKYFSKNSYRLSFVGLLLILVLCGCVLTNPKTDKTNSSNIVPTTSSLNSKGSEQQHEAGDIHISKNIHDELPGSLTSETTLGQIRIGNTKSEVFRTLGDPDIRSDDEQTGYEKWIYNKHALTVQFFRISKAMPVSSVVDIIIKEGSDLITDTGIGISSTVDQIQKFYPELNTNEATTTIWINGNNASEGKGYYPTLKFEMKGNSVREIELTNRGVDPGPIQQQPLSLADLEIGGIRIGGDIDDVIAKYGQPSEKTIAHGLGSPYWIFKKQGLAIDFGGPIWQIWTGKPFRGSTPRGIRIGSTKEDVIKAYPDMIMGSSGIQKSTDEQYSIQIGFTDDKVSNILISQEIVLQ</sequence>
<feature type="domain" description="Peptidase M56" evidence="2">
    <location>
        <begin position="16"/>
        <end position="337"/>
    </location>
</feature>
<name>A0ABW0LWP7_9BACL</name>
<dbReference type="CDD" id="cd07341">
    <property type="entry name" value="M56_BlaR1_MecR1_like"/>
    <property type="match status" value="1"/>
</dbReference>
<feature type="transmembrane region" description="Helical" evidence="1">
    <location>
        <begin position="250"/>
        <end position="273"/>
    </location>
</feature>
<evidence type="ECO:0000313" key="3">
    <source>
        <dbReference type="EMBL" id="MFC5470163.1"/>
    </source>
</evidence>
<keyword evidence="4" id="KW-1185">Reference proteome</keyword>
<dbReference type="Proteomes" id="UP001596105">
    <property type="component" value="Unassembled WGS sequence"/>
</dbReference>
<evidence type="ECO:0000256" key="1">
    <source>
        <dbReference type="SAM" id="Phobius"/>
    </source>
</evidence>
<protein>
    <submittedName>
        <fullName evidence="3">M56 family metallopeptidase</fullName>
    </submittedName>
</protein>
<dbReference type="PANTHER" id="PTHR34978">
    <property type="entry name" value="POSSIBLE SENSOR-TRANSDUCER PROTEIN BLAR"/>
    <property type="match status" value="1"/>
</dbReference>
<keyword evidence="1" id="KW-0472">Membrane</keyword>
<dbReference type="InterPro" id="IPR008756">
    <property type="entry name" value="Peptidase_M56"/>
</dbReference>
<evidence type="ECO:0000259" key="2">
    <source>
        <dbReference type="Pfam" id="PF05569"/>
    </source>
</evidence>
<dbReference type="InterPro" id="IPR052173">
    <property type="entry name" value="Beta-lactam_resp_regulator"/>
</dbReference>
<dbReference type="RefSeq" id="WP_378082613.1">
    <property type="nucleotide sequence ID" value="NZ_JBHSMH010000054.1"/>
</dbReference>
<keyword evidence="1" id="KW-1133">Transmembrane helix</keyword>
<dbReference type="EMBL" id="JBHSMH010000054">
    <property type="protein sequence ID" value="MFC5470163.1"/>
    <property type="molecule type" value="Genomic_DNA"/>
</dbReference>
<evidence type="ECO:0000313" key="4">
    <source>
        <dbReference type="Proteomes" id="UP001596105"/>
    </source>
</evidence>